<evidence type="ECO:0000256" key="1">
    <source>
        <dbReference type="ARBA" id="ARBA00022786"/>
    </source>
</evidence>
<organism evidence="3 4">
    <name type="scientific">Pseudozyma antarctica</name>
    <name type="common">Yeast</name>
    <name type="synonym">Candida antarctica</name>
    <dbReference type="NCBI Taxonomy" id="84753"/>
    <lineage>
        <taxon>Eukaryota</taxon>
        <taxon>Fungi</taxon>
        <taxon>Dikarya</taxon>
        <taxon>Basidiomycota</taxon>
        <taxon>Ustilaginomycotina</taxon>
        <taxon>Ustilaginomycetes</taxon>
        <taxon>Ustilaginales</taxon>
        <taxon>Ustilaginaceae</taxon>
        <taxon>Moesziomyces</taxon>
    </lineage>
</organism>
<feature type="domain" description="UBC core" evidence="2">
    <location>
        <begin position="11"/>
        <end position="161"/>
    </location>
</feature>
<dbReference type="InterPro" id="IPR000608">
    <property type="entry name" value="UBC"/>
</dbReference>
<dbReference type="EMBL" id="OOIQ01000001">
    <property type="protein sequence ID" value="SPO42749.1"/>
    <property type="molecule type" value="Genomic_DNA"/>
</dbReference>
<dbReference type="OrthoDB" id="5596422at2759"/>
<gene>
    <name evidence="3" type="ORF">PSANT_00432</name>
</gene>
<accession>A0A5C3FH97</accession>
<dbReference type="Pfam" id="PF00179">
    <property type="entry name" value="UQ_con"/>
    <property type="match status" value="1"/>
</dbReference>
<proteinExistence type="predicted"/>
<dbReference type="SUPFAM" id="SSF54495">
    <property type="entry name" value="UBC-like"/>
    <property type="match status" value="1"/>
</dbReference>
<dbReference type="InterPro" id="IPR016135">
    <property type="entry name" value="UBQ-conjugating_enzyme/RWD"/>
</dbReference>
<evidence type="ECO:0000313" key="4">
    <source>
        <dbReference type="Proteomes" id="UP000325008"/>
    </source>
</evidence>
<dbReference type="PROSITE" id="PS50127">
    <property type="entry name" value="UBC_2"/>
    <property type="match status" value="1"/>
</dbReference>
<dbReference type="SMART" id="SM00212">
    <property type="entry name" value="UBCc"/>
    <property type="match status" value="1"/>
</dbReference>
<dbReference type="Proteomes" id="UP000325008">
    <property type="component" value="Unassembled WGS sequence"/>
</dbReference>
<sequence length="271" mass="30119">MPPSQQVRLEFAQRDISFQYAQLCLPSNCPKGVYVQLDDDDTHLWHGVIFVQNGPFSGGIFRFDIVFPPAYPSATPQVFFPPTLLHPLVDPDTGRLLLSSRFPTAWRPRQDFVFHILQFVKNAFQEDNLESLREGQVANPEVYRYVAALPTLDDCKVLSHDGFCTTRMFRTHRTLFNKLALQSVSLSTAPSSLYDVSGGSGFPNPSIGLNRANPARPADGMSSFTSRPMRTDEANGILFRKLDDGELAELRGDIFGDEAADSPAPAPVLEL</sequence>
<evidence type="ECO:0000259" key="2">
    <source>
        <dbReference type="PROSITE" id="PS50127"/>
    </source>
</evidence>
<dbReference type="AlphaFoldDB" id="A0A5C3FH97"/>
<keyword evidence="4" id="KW-1185">Reference proteome</keyword>
<dbReference type="Gene3D" id="3.10.110.10">
    <property type="entry name" value="Ubiquitin Conjugating Enzyme"/>
    <property type="match status" value="1"/>
</dbReference>
<name>A0A5C3FH97_PSEA2</name>
<reference evidence="3" key="1">
    <citation type="submission" date="2018-03" db="EMBL/GenBank/DDBJ databases">
        <authorList>
            <person name="Guldener U."/>
        </authorList>
    </citation>
    <scope>NUCLEOTIDE SEQUENCE [LARGE SCALE GENOMIC DNA]</scope>
    <source>
        <strain evidence="3">ATCC34888</strain>
    </source>
</reference>
<evidence type="ECO:0000313" key="3">
    <source>
        <dbReference type="EMBL" id="SPO42749.1"/>
    </source>
</evidence>
<keyword evidence="1" id="KW-0833">Ubl conjugation pathway</keyword>
<dbReference type="PANTHER" id="PTHR24067">
    <property type="entry name" value="UBIQUITIN-CONJUGATING ENZYME E2"/>
    <property type="match status" value="1"/>
</dbReference>
<dbReference type="InterPro" id="IPR050113">
    <property type="entry name" value="Ub_conjugating_enzyme"/>
</dbReference>
<dbReference type="CDD" id="cd23814">
    <property type="entry name" value="UEV_AKTIP"/>
    <property type="match status" value="1"/>
</dbReference>
<protein>
    <recommendedName>
        <fullName evidence="2">UBC core domain-containing protein</fullName>
    </recommendedName>
</protein>
<comment type="caution">
    <text evidence="3">The sequence shown here is derived from an EMBL/GenBank/DDBJ whole genome shotgun (WGS) entry which is preliminary data.</text>
</comment>